<evidence type="ECO:0000313" key="4">
    <source>
        <dbReference type="EMBL" id="KAF9516497.1"/>
    </source>
</evidence>
<organism evidence="4 5">
    <name type="scientific">Hydnum rufescens UP504</name>
    <dbReference type="NCBI Taxonomy" id="1448309"/>
    <lineage>
        <taxon>Eukaryota</taxon>
        <taxon>Fungi</taxon>
        <taxon>Dikarya</taxon>
        <taxon>Basidiomycota</taxon>
        <taxon>Agaricomycotina</taxon>
        <taxon>Agaricomycetes</taxon>
        <taxon>Cantharellales</taxon>
        <taxon>Hydnaceae</taxon>
        <taxon>Hydnum</taxon>
    </lineage>
</organism>
<proteinExistence type="predicted"/>
<name>A0A9P6B337_9AGAM</name>
<dbReference type="OrthoDB" id="270318at2759"/>
<dbReference type="InterPro" id="IPR008949">
    <property type="entry name" value="Isoprenoid_synthase_dom_sf"/>
</dbReference>
<evidence type="ECO:0000256" key="3">
    <source>
        <dbReference type="ARBA" id="ARBA00022746"/>
    </source>
</evidence>
<comment type="catalytic activity">
    <reaction evidence="1">
        <text>2 (2E,6E,10E)-geranylgeranyl diphosphate = 15-cis-phytoene + 2 diphosphate</text>
        <dbReference type="Rhea" id="RHEA:34475"/>
        <dbReference type="ChEBI" id="CHEBI:27787"/>
        <dbReference type="ChEBI" id="CHEBI:33019"/>
        <dbReference type="ChEBI" id="CHEBI:58756"/>
        <dbReference type="EC" id="2.5.1.32"/>
    </reaction>
</comment>
<evidence type="ECO:0000256" key="2">
    <source>
        <dbReference type="ARBA" id="ARBA00012396"/>
    </source>
</evidence>
<evidence type="ECO:0000256" key="1">
    <source>
        <dbReference type="ARBA" id="ARBA00001805"/>
    </source>
</evidence>
<dbReference type="Proteomes" id="UP000886523">
    <property type="component" value="Unassembled WGS sequence"/>
</dbReference>
<dbReference type="SUPFAM" id="SSF48576">
    <property type="entry name" value="Terpenoid synthases"/>
    <property type="match status" value="1"/>
</dbReference>
<dbReference type="Pfam" id="PF00494">
    <property type="entry name" value="SQS_PSY"/>
    <property type="match status" value="1"/>
</dbReference>
<dbReference type="Gene3D" id="1.10.600.10">
    <property type="entry name" value="Farnesyl Diphosphate Synthase"/>
    <property type="match status" value="1"/>
</dbReference>
<gene>
    <name evidence="4" type="ORF">BS47DRAFT_1292320</name>
</gene>
<dbReference type="InterPro" id="IPR002060">
    <property type="entry name" value="Squ/phyt_synthse"/>
</dbReference>
<sequence length="314" mass="35562">MRTPRPPQLYPTLSLISRTRAYATDVRSSGISDATAYCQKLVQKHDYQSFLTSYFYPRYLQPGYFAIRAFNVELAMMKEQVSNAAIGQMRMQFWRDSIKRIYMHQPPQHPIALALHAAGRHSTLPAYHFNRIIDARNRDFENQSHMTMESLRAYSESTSSTAFYLLLDLLGISSSSVYSHAASHLGLAHSLTTLLRGLPFHASKGHIVIPTEITAKHKVRHEDVIRKGGSALGISDAVYEFACIAKEELDVAREQFDGGKVPREAHPVFLSAVPVASYLARLEAVDFDAFDPSLQMRDWKLPFSVWRHRSGGRF</sequence>
<accession>A0A9P6B337</accession>
<reference evidence="4" key="1">
    <citation type="journal article" date="2020" name="Nat. Commun.">
        <title>Large-scale genome sequencing of mycorrhizal fungi provides insights into the early evolution of symbiotic traits.</title>
        <authorList>
            <person name="Miyauchi S."/>
            <person name="Kiss E."/>
            <person name="Kuo A."/>
            <person name="Drula E."/>
            <person name="Kohler A."/>
            <person name="Sanchez-Garcia M."/>
            <person name="Morin E."/>
            <person name="Andreopoulos B."/>
            <person name="Barry K.W."/>
            <person name="Bonito G."/>
            <person name="Buee M."/>
            <person name="Carver A."/>
            <person name="Chen C."/>
            <person name="Cichocki N."/>
            <person name="Clum A."/>
            <person name="Culley D."/>
            <person name="Crous P.W."/>
            <person name="Fauchery L."/>
            <person name="Girlanda M."/>
            <person name="Hayes R.D."/>
            <person name="Keri Z."/>
            <person name="LaButti K."/>
            <person name="Lipzen A."/>
            <person name="Lombard V."/>
            <person name="Magnuson J."/>
            <person name="Maillard F."/>
            <person name="Murat C."/>
            <person name="Nolan M."/>
            <person name="Ohm R.A."/>
            <person name="Pangilinan J."/>
            <person name="Pereira M.F."/>
            <person name="Perotto S."/>
            <person name="Peter M."/>
            <person name="Pfister S."/>
            <person name="Riley R."/>
            <person name="Sitrit Y."/>
            <person name="Stielow J.B."/>
            <person name="Szollosi G."/>
            <person name="Zifcakova L."/>
            <person name="Stursova M."/>
            <person name="Spatafora J.W."/>
            <person name="Tedersoo L."/>
            <person name="Vaario L.M."/>
            <person name="Yamada A."/>
            <person name="Yan M."/>
            <person name="Wang P."/>
            <person name="Xu J."/>
            <person name="Bruns T."/>
            <person name="Baldrian P."/>
            <person name="Vilgalys R."/>
            <person name="Dunand C."/>
            <person name="Henrissat B."/>
            <person name="Grigoriev I.V."/>
            <person name="Hibbett D."/>
            <person name="Nagy L.G."/>
            <person name="Martin F.M."/>
        </authorList>
    </citation>
    <scope>NUCLEOTIDE SEQUENCE</scope>
    <source>
        <strain evidence="4">UP504</strain>
    </source>
</reference>
<dbReference type="EC" id="2.5.1.32" evidence="2"/>
<evidence type="ECO:0000313" key="5">
    <source>
        <dbReference type="Proteomes" id="UP000886523"/>
    </source>
</evidence>
<comment type="caution">
    <text evidence="4">The sequence shown here is derived from an EMBL/GenBank/DDBJ whole genome shotgun (WGS) entry which is preliminary data.</text>
</comment>
<dbReference type="GO" id="GO:0016117">
    <property type="term" value="P:carotenoid biosynthetic process"/>
    <property type="evidence" value="ECO:0007669"/>
    <property type="project" value="UniProtKB-KW"/>
</dbReference>
<protein>
    <recommendedName>
        <fullName evidence="2">15-cis-phytoene synthase</fullName>
        <ecNumber evidence="2">2.5.1.32</ecNumber>
    </recommendedName>
</protein>
<keyword evidence="5" id="KW-1185">Reference proteome</keyword>
<dbReference type="AlphaFoldDB" id="A0A9P6B337"/>
<dbReference type="PANTHER" id="PTHR31480">
    <property type="entry name" value="BIFUNCTIONAL LYCOPENE CYCLASE/PHYTOENE SYNTHASE"/>
    <property type="match status" value="1"/>
</dbReference>
<keyword evidence="3" id="KW-0125">Carotenoid biosynthesis</keyword>
<dbReference type="EMBL" id="MU128939">
    <property type="protein sequence ID" value="KAF9516497.1"/>
    <property type="molecule type" value="Genomic_DNA"/>
</dbReference>